<dbReference type="AlphaFoldDB" id="C5C3A6"/>
<dbReference type="InterPro" id="IPR000652">
    <property type="entry name" value="Triosephosphate_isomerase"/>
</dbReference>
<dbReference type="PANTHER" id="PTHR21139">
    <property type="entry name" value="TRIOSEPHOSPHATE ISOMERASE"/>
    <property type="match status" value="1"/>
</dbReference>
<keyword evidence="3" id="KW-0963">Cytoplasm</keyword>
<proteinExistence type="inferred from homology"/>
<dbReference type="RefSeq" id="WP_015882045.1">
    <property type="nucleotide sequence ID" value="NC_012669.1"/>
</dbReference>
<evidence type="ECO:0000256" key="1">
    <source>
        <dbReference type="ARBA" id="ARBA00007422"/>
    </source>
</evidence>
<evidence type="ECO:0000313" key="5">
    <source>
        <dbReference type="Proteomes" id="UP000007962"/>
    </source>
</evidence>
<dbReference type="CDD" id="cd00311">
    <property type="entry name" value="TIM"/>
    <property type="match status" value="1"/>
</dbReference>
<dbReference type="Proteomes" id="UP000007962">
    <property type="component" value="Chromosome"/>
</dbReference>
<keyword evidence="3" id="KW-0324">Glycolysis</keyword>
<comment type="pathway">
    <text evidence="3">Carbohydrate degradation; glycolysis; D-glyceraldehyde 3-phosphate from glycerone phosphate: step 1/1.</text>
</comment>
<dbReference type="Gene3D" id="3.20.20.70">
    <property type="entry name" value="Aldolase class I"/>
    <property type="match status" value="1"/>
</dbReference>
<dbReference type="UniPathway" id="UPA00138"/>
<dbReference type="UniPathway" id="UPA00109">
    <property type="reaction ID" value="UER00189"/>
</dbReference>
<dbReference type="OrthoDB" id="9809429at2"/>
<dbReference type="PROSITE" id="PS51440">
    <property type="entry name" value="TIM_2"/>
    <property type="match status" value="1"/>
</dbReference>
<dbReference type="EMBL" id="CP001618">
    <property type="protein sequence ID" value="ACQ79805.1"/>
    <property type="molecule type" value="Genomic_DNA"/>
</dbReference>
<dbReference type="GO" id="GO:0005829">
    <property type="term" value="C:cytosol"/>
    <property type="evidence" value="ECO:0007669"/>
    <property type="project" value="TreeGrafter"/>
</dbReference>
<protein>
    <recommendedName>
        <fullName evidence="3">Triosephosphate isomerase</fullName>
        <ecNumber evidence="3">5.3.1.1</ecNumber>
    </recommendedName>
</protein>
<dbReference type="NCBIfam" id="NF000722">
    <property type="entry name" value="PRK00042.2-1"/>
    <property type="match status" value="1"/>
</dbReference>
<dbReference type="GO" id="GO:0046166">
    <property type="term" value="P:glyceraldehyde-3-phosphate biosynthetic process"/>
    <property type="evidence" value="ECO:0007669"/>
    <property type="project" value="TreeGrafter"/>
</dbReference>
<dbReference type="HOGENOM" id="CLU_024251_2_3_11"/>
<dbReference type="STRING" id="471853.Bcav_1549"/>
<reference evidence="4 5" key="1">
    <citation type="journal article" date="2009" name="Stand. Genomic Sci.">
        <title>Complete genome sequence of Beutenbergia cavernae type strain (HKI 0122).</title>
        <authorList>
            <person name="Land M."/>
            <person name="Pukall R."/>
            <person name="Abt B."/>
            <person name="Goker M."/>
            <person name="Rohde M."/>
            <person name="Glavina Del Rio T."/>
            <person name="Tice H."/>
            <person name="Copeland A."/>
            <person name="Cheng J.F."/>
            <person name="Lucas S."/>
            <person name="Chen F."/>
            <person name="Nolan M."/>
            <person name="Bruce D."/>
            <person name="Goodwin L."/>
            <person name="Pitluck S."/>
            <person name="Ivanova N."/>
            <person name="Mavromatis K."/>
            <person name="Ovchinnikova G."/>
            <person name="Pati A."/>
            <person name="Chen A."/>
            <person name="Palaniappan K."/>
            <person name="Hauser L."/>
            <person name="Chang Y.J."/>
            <person name="Jefferies C.C."/>
            <person name="Saunders E."/>
            <person name="Brettin T."/>
            <person name="Detter J.C."/>
            <person name="Han C."/>
            <person name="Chain P."/>
            <person name="Bristow J."/>
            <person name="Eisen J.A."/>
            <person name="Markowitz V."/>
            <person name="Hugenholtz P."/>
            <person name="Kyrpides N.C."/>
            <person name="Klenk H.P."/>
            <person name="Lapidus A."/>
        </authorList>
    </citation>
    <scope>NUCLEOTIDE SEQUENCE [LARGE SCALE GENOMIC DNA]</scope>
    <source>
        <strain evidence="5">ATCC BAA-8 / DSM 12333 / NBRC 16432</strain>
    </source>
</reference>
<dbReference type="SUPFAM" id="SSF51351">
    <property type="entry name" value="Triosephosphate isomerase (TIM)"/>
    <property type="match status" value="1"/>
</dbReference>
<sequence>MTSTWVGTSWKMTKTLAEARAFARGLAAAEPALPAEVQPFVIPPATALAAVRAELPASSRVLVGAQDAHWEDAGPWTGEVSVPQVADAGARLVEIGHSERREAFGETDERIRLKVHATLRHSLVPLVCVGEPAAVRAAGGQAAYVAAQTRAAFDGVAAGTRVLVAYEPVWAIGEGGRPATPDDVEAPVAAIRAATADLDAHVLYGGSVDGENAPALLDVPGVGGLFVGRAAWDLAGFLTILRVAARG</sequence>
<dbReference type="GO" id="GO:0019563">
    <property type="term" value="P:glycerol catabolic process"/>
    <property type="evidence" value="ECO:0007669"/>
    <property type="project" value="TreeGrafter"/>
</dbReference>
<dbReference type="KEGG" id="bcv:Bcav_1549"/>
<comment type="pathway">
    <text evidence="3">Carbohydrate biosynthesis; gluconeogenesis.</text>
</comment>
<dbReference type="InterPro" id="IPR013785">
    <property type="entry name" value="Aldolase_TIM"/>
</dbReference>
<evidence type="ECO:0000313" key="4">
    <source>
        <dbReference type="EMBL" id="ACQ79805.1"/>
    </source>
</evidence>
<evidence type="ECO:0000256" key="3">
    <source>
        <dbReference type="RuleBase" id="RU363013"/>
    </source>
</evidence>
<dbReference type="PANTHER" id="PTHR21139:SF42">
    <property type="entry name" value="TRIOSEPHOSPHATE ISOMERASE"/>
    <property type="match status" value="1"/>
</dbReference>
<accession>C5C3A6</accession>
<dbReference type="InterPro" id="IPR020861">
    <property type="entry name" value="Triosephosphate_isomerase_AS"/>
</dbReference>
<dbReference type="GO" id="GO:0006094">
    <property type="term" value="P:gluconeogenesis"/>
    <property type="evidence" value="ECO:0007669"/>
    <property type="project" value="UniProtKB-UniPathway"/>
</dbReference>
<dbReference type="GO" id="GO:0004807">
    <property type="term" value="F:triose-phosphate isomerase activity"/>
    <property type="evidence" value="ECO:0007669"/>
    <property type="project" value="UniProtKB-EC"/>
</dbReference>
<keyword evidence="5" id="KW-1185">Reference proteome</keyword>
<organism evidence="4 5">
    <name type="scientific">Beutenbergia cavernae (strain ATCC BAA-8 / DSM 12333 / CCUG 43141 / JCM 11478 / NBRC 16432 / NCIMB 13614 / HKI 0122)</name>
    <dbReference type="NCBI Taxonomy" id="471853"/>
    <lineage>
        <taxon>Bacteria</taxon>
        <taxon>Bacillati</taxon>
        <taxon>Actinomycetota</taxon>
        <taxon>Actinomycetes</taxon>
        <taxon>Micrococcales</taxon>
        <taxon>Beutenbergiaceae</taxon>
        <taxon>Beutenbergia</taxon>
    </lineage>
</organism>
<gene>
    <name evidence="4" type="ordered locus">Bcav_1549</name>
</gene>
<dbReference type="eggNOG" id="COG0149">
    <property type="taxonomic scope" value="Bacteria"/>
</dbReference>
<dbReference type="PROSITE" id="PS00171">
    <property type="entry name" value="TIM_1"/>
    <property type="match status" value="1"/>
</dbReference>
<dbReference type="Pfam" id="PF00121">
    <property type="entry name" value="TIM"/>
    <property type="match status" value="1"/>
</dbReference>
<keyword evidence="2 3" id="KW-0413">Isomerase</keyword>
<dbReference type="GO" id="GO:0006096">
    <property type="term" value="P:glycolytic process"/>
    <property type="evidence" value="ECO:0007669"/>
    <property type="project" value="UniProtKB-UniPathway"/>
</dbReference>
<evidence type="ECO:0000256" key="2">
    <source>
        <dbReference type="ARBA" id="ARBA00023235"/>
    </source>
</evidence>
<keyword evidence="3" id="KW-0312">Gluconeogenesis</keyword>
<comment type="similarity">
    <text evidence="1 3">Belongs to the triosephosphate isomerase family.</text>
</comment>
<comment type="subunit">
    <text evidence="3">Homodimer.</text>
</comment>
<name>C5C3A6_BEUC1</name>
<dbReference type="InterPro" id="IPR035990">
    <property type="entry name" value="TIM_sf"/>
</dbReference>
<comment type="catalytic activity">
    <reaction evidence="3">
        <text>D-glyceraldehyde 3-phosphate = dihydroxyacetone phosphate</text>
        <dbReference type="Rhea" id="RHEA:18585"/>
        <dbReference type="ChEBI" id="CHEBI:57642"/>
        <dbReference type="ChEBI" id="CHEBI:59776"/>
        <dbReference type="EC" id="5.3.1.1"/>
    </reaction>
</comment>
<dbReference type="EC" id="5.3.1.1" evidence="3"/>
<comment type="subcellular location">
    <subcellularLocation>
        <location evidence="3">Cytoplasm</location>
    </subcellularLocation>
</comment>